<dbReference type="OrthoDB" id="9808993at2"/>
<accession>A0A1U7H8A0</accession>
<dbReference type="STRING" id="1921803.NIES593_21225"/>
<name>A0A1U7H8A0_9CYAN</name>
<organism evidence="1 2">
    <name type="scientific">Hydrococcus rivularis NIES-593</name>
    <dbReference type="NCBI Taxonomy" id="1921803"/>
    <lineage>
        <taxon>Bacteria</taxon>
        <taxon>Bacillati</taxon>
        <taxon>Cyanobacteriota</taxon>
        <taxon>Cyanophyceae</taxon>
        <taxon>Pleurocapsales</taxon>
        <taxon>Hydrococcaceae</taxon>
        <taxon>Hydrococcus</taxon>
    </lineage>
</organism>
<dbReference type="InterPro" id="IPR009218">
    <property type="entry name" value="HD_phosphohydro"/>
</dbReference>
<proteinExistence type="predicted"/>
<protein>
    <recommendedName>
        <fullName evidence="3">HD domain-containing protein</fullName>
    </recommendedName>
</protein>
<reference evidence="1 2" key="1">
    <citation type="submission" date="2016-11" db="EMBL/GenBank/DDBJ databases">
        <title>Draft Genome Sequences of Nine Cyanobacterial Strains from Diverse Habitats.</title>
        <authorList>
            <person name="Zhu T."/>
            <person name="Hou S."/>
            <person name="Lu X."/>
            <person name="Hess W.R."/>
        </authorList>
    </citation>
    <scope>NUCLEOTIDE SEQUENCE [LARGE SCALE GENOMIC DNA]</scope>
    <source>
        <strain evidence="1 2">NIES-593</strain>
    </source>
</reference>
<evidence type="ECO:0008006" key="3">
    <source>
        <dbReference type="Google" id="ProtNLM"/>
    </source>
</evidence>
<dbReference type="EMBL" id="MRCB01000042">
    <property type="protein sequence ID" value="OKH19164.1"/>
    <property type="molecule type" value="Genomic_DNA"/>
</dbReference>
<dbReference type="Proteomes" id="UP000186868">
    <property type="component" value="Unassembled WGS sequence"/>
</dbReference>
<comment type="caution">
    <text evidence="1">The sequence shown here is derived from an EMBL/GenBank/DDBJ whole genome shotgun (WGS) entry which is preliminary data.</text>
</comment>
<dbReference type="Gene3D" id="1.10.472.50">
    <property type="entry name" value="HD-domain/PDEase-like"/>
    <property type="match status" value="1"/>
</dbReference>
<dbReference type="PIRSF" id="PIRSF035170">
    <property type="entry name" value="HD_phosphohydro"/>
    <property type="match status" value="1"/>
</dbReference>
<dbReference type="AlphaFoldDB" id="A0A1U7H8A0"/>
<dbReference type="PANTHER" id="PTHR21174:SF0">
    <property type="entry name" value="HD PHOSPHOHYDROLASE FAMILY PROTEIN-RELATED"/>
    <property type="match status" value="1"/>
</dbReference>
<gene>
    <name evidence="1" type="ORF">NIES593_21225</name>
</gene>
<dbReference type="PANTHER" id="PTHR21174">
    <property type="match status" value="1"/>
</dbReference>
<keyword evidence="2" id="KW-1185">Reference proteome</keyword>
<sequence length="204" mass="24178">MLSEILATDKYWTNDLFPEEVFREFVTAYSQPYRSYHNLKHIQQVLDIVNEMRSLGNNLVAIQLAAWFHDVIYDPQAKDNEEKSAAYARTTLTRINVSQETIEKVEKMILMTKQHQDLSGDIDMQIFLDADLSILGSSPLEYQAYARAIRQEYAWVSEKEYRLKRKQVLENFLSRERIYSTDYLFKKLEMRSRENIQAEIKFLS</sequence>
<dbReference type="RefSeq" id="WP_073601492.1">
    <property type="nucleotide sequence ID" value="NZ_MRCB01000042.1"/>
</dbReference>
<evidence type="ECO:0000313" key="2">
    <source>
        <dbReference type="Proteomes" id="UP000186868"/>
    </source>
</evidence>
<evidence type="ECO:0000313" key="1">
    <source>
        <dbReference type="EMBL" id="OKH19164.1"/>
    </source>
</evidence>
<dbReference type="SUPFAM" id="SSF109604">
    <property type="entry name" value="HD-domain/PDEase-like"/>
    <property type="match status" value="1"/>
</dbReference>